<proteinExistence type="predicted"/>
<accession>A0A367JF37</accession>
<organism evidence="1 2">
    <name type="scientific">Rhizopus stolonifer</name>
    <name type="common">Rhizopus nigricans</name>
    <dbReference type="NCBI Taxonomy" id="4846"/>
    <lineage>
        <taxon>Eukaryota</taxon>
        <taxon>Fungi</taxon>
        <taxon>Fungi incertae sedis</taxon>
        <taxon>Mucoromycota</taxon>
        <taxon>Mucoromycotina</taxon>
        <taxon>Mucoromycetes</taxon>
        <taxon>Mucorales</taxon>
        <taxon>Mucorineae</taxon>
        <taxon>Rhizopodaceae</taxon>
        <taxon>Rhizopus</taxon>
    </lineage>
</organism>
<dbReference type="EMBL" id="PJQM01003501">
    <property type="protein sequence ID" value="RCH88546.1"/>
    <property type="molecule type" value="Genomic_DNA"/>
</dbReference>
<dbReference type="AlphaFoldDB" id="A0A367JF37"/>
<sequence length="130" mass="14655">MTTKTNIHCANGLCKEKKPSFQTSRTASNHKYQYYAACYTMDYTTNDCKVDVEIQRENDVLRCLFCDKTYRSVDSFKKHINVCKSNGSNADVNLAADDFEDMAVAMKLVAVPNNSLVGNTNLDENIKYAT</sequence>
<keyword evidence="2" id="KW-1185">Reference proteome</keyword>
<evidence type="ECO:0000313" key="2">
    <source>
        <dbReference type="Proteomes" id="UP000253551"/>
    </source>
</evidence>
<name>A0A367JF37_RHIST</name>
<reference evidence="1 2" key="1">
    <citation type="journal article" date="2018" name="G3 (Bethesda)">
        <title>Phylogenetic and Phylogenomic Definition of Rhizopus Species.</title>
        <authorList>
            <person name="Gryganskyi A.P."/>
            <person name="Golan J."/>
            <person name="Dolatabadi S."/>
            <person name="Mondo S."/>
            <person name="Robb S."/>
            <person name="Idnurm A."/>
            <person name="Muszewska A."/>
            <person name="Steczkiewicz K."/>
            <person name="Masonjones S."/>
            <person name="Liao H.L."/>
            <person name="Gajdeczka M.T."/>
            <person name="Anike F."/>
            <person name="Vuek A."/>
            <person name="Anishchenko I.M."/>
            <person name="Voigt K."/>
            <person name="de Hoog G.S."/>
            <person name="Smith M.E."/>
            <person name="Heitman J."/>
            <person name="Vilgalys R."/>
            <person name="Stajich J.E."/>
        </authorList>
    </citation>
    <scope>NUCLEOTIDE SEQUENCE [LARGE SCALE GENOMIC DNA]</scope>
    <source>
        <strain evidence="1 2">LSU 92-RS-03</strain>
    </source>
</reference>
<dbReference type="STRING" id="4846.A0A367JF37"/>
<protein>
    <recommendedName>
        <fullName evidence="3">C2H2-type domain-containing protein</fullName>
    </recommendedName>
</protein>
<evidence type="ECO:0008006" key="3">
    <source>
        <dbReference type="Google" id="ProtNLM"/>
    </source>
</evidence>
<dbReference type="Proteomes" id="UP000253551">
    <property type="component" value="Unassembled WGS sequence"/>
</dbReference>
<evidence type="ECO:0000313" key="1">
    <source>
        <dbReference type="EMBL" id="RCH88546.1"/>
    </source>
</evidence>
<gene>
    <name evidence="1" type="ORF">CU098_007690</name>
</gene>
<comment type="caution">
    <text evidence="1">The sequence shown here is derived from an EMBL/GenBank/DDBJ whole genome shotgun (WGS) entry which is preliminary data.</text>
</comment>